<dbReference type="EMBL" id="CAJZBQ010000048">
    <property type="protein sequence ID" value="CAG9329725.1"/>
    <property type="molecule type" value="Genomic_DNA"/>
</dbReference>
<organism evidence="1 2">
    <name type="scientific">Blepharisma stoltei</name>
    <dbReference type="NCBI Taxonomy" id="1481888"/>
    <lineage>
        <taxon>Eukaryota</taxon>
        <taxon>Sar</taxon>
        <taxon>Alveolata</taxon>
        <taxon>Ciliophora</taxon>
        <taxon>Postciliodesmatophora</taxon>
        <taxon>Heterotrichea</taxon>
        <taxon>Heterotrichida</taxon>
        <taxon>Blepharismidae</taxon>
        <taxon>Blepharisma</taxon>
    </lineage>
</organism>
<dbReference type="Proteomes" id="UP001162131">
    <property type="component" value="Unassembled WGS sequence"/>
</dbReference>
<gene>
    <name evidence="1" type="ORF">BSTOLATCC_MIC49454</name>
</gene>
<proteinExistence type="predicted"/>
<reference evidence="1" key="1">
    <citation type="submission" date="2021-09" db="EMBL/GenBank/DDBJ databases">
        <authorList>
            <consortium name="AG Swart"/>
            <person name="Singh M."/>
            <person name="Singh A."/>
            <person name="Seah K."/>
            <person name="Emmerich C."/>
        </authorList>
    </citation>
    <scope>NUCLEOTIDE SEQUENCE</scope>
    <source>
        <strain evidence="1">ATCC30299</strain>
    </source>
</reference>
<protein>
    <submittedName>
        <fullName evidence="1">Uncharacterized protein</fullName>
    </submittedName>
</protein>
<keyword evidence="2" id="KW-1185">Reference proteome</keyword>
<name>A0AAU9JW19_9CILI</name>
<comment type="caution">
    <text evidence="1">The sequence shown here is derived from an EMBL/GenBank/DDBJ whole genome shotgun (WGS) entry which is preliminary data.</text>
</comment>
<dbReference type="AlphaFoldDB" id="A0AAU9JW19"/>
<accession>A0AAU9JW19</accession>
<evidence type="ECO:0000313" key="2">
    <source>
        <dbReference type="Proteomes" id="UP001162131"/>
    </source>
</evidence>
<evidence type="ECO:0000313" key="1">
    <source>
        <dbReference type="EMBL" id="CAG9329725.1"/>
    </source>
</evidence>
<sequence>MKLKQSVCLVVKRAFRFGEDFLRVKFCFSSEGFPVPARWLCMLCLHIVFIFETIGVPCRGNYNLIDLIFRLSEPHQKIQEDAFWFGLKAFALWRKRI</sequence>